<comment type="caution">
    <text evidence="1">The sequence shown here is derived from an EMBL/GenBank/DDBJ whole genome shotgun (WGS) entry which is preliminary data.</text>
</comment>
<reference evidence="1" key="1">
    <citation type="submission" date="2021-03" db="EMBL/GenBank/DDBJ databases">
        <title>Antimicrobial resistance genes in bacteria isolated from Japanese honey, and their potential for conferring macrolide and lincosamide resistance in the American foulbrood pathogen Paenibacillus larvae.</title>
        <authorList>
            <person name="Okamoto M."/>
            <person name="Kumagai M."/>
            <person name="Kanamori H."/>
            <person name="Takamatsu D."/>
        </authorList>
    </citation>
    <scope>NUCLEOTIDE SEQUENCE</scope>
    <source>
        <strain evidence="1">J27TS8</strain>
    </source>
</reference>
<dbReference type="AlphaFoldDB" id="A0A920BSH5"/>
<gene>
    <name evidence="1" type="ORF">J27TS8_06740</name>
</gene>
<accession>A0A920BSH5</accession>
<dbReference type="EMBL" id="BORC01000001">
    <property type="protein sequence ID" value="GIN60681.1"/>
    <property type="molecule type" value="Genomic_DNA"/>
</dbReference>
<keyword evidence="2" id="KW-1185">Reference proteome</keyword>
<proteinExistence type="predicted"/>
<dbReference type="RefSeq" id="WP_095306615.1">
    <property type="nucleotide sequence ID" value="NZ_BORC01000001.1"/>
</dbReference>
<evidence type="ECO:0000313" key="2">
    <source>
        <dbReference type="Proteomes" id="UP000682111"/>
    </source>
</evidence>
<dbReference type="Proteomes" id="UP000682111">
    <property type="component" value="Unassembled WGS sequence"/>
</dbReference>
<name>A0A920BSH5_9BACI</name>
<protein>
    <submittedName>
        <fullName evidence="1">Uncharacterized protein</fullName>
    </submittedName>
</protein>
<sequence>MFITECKGYELEKTKSNTSEDFFNKSEVTFKDTGIERTFQVLYLRYFDEFISEFTPYQEEPIFEAGSRSVQFKDIVALAFLIKNPEFRSRKRVYINSKAEFSSLFKELDFEKLATIFTELENGKGFEIRSPVEFIVQPQ</sequence>
<organism evidence="1 2">
    <name type="scientific">Robertmurraya siralis</name>
    <dbReference type="NCBI Taxonomy" id="77777"/>
    <lineage>
        <taxon>Bacteria</taxon>
        <taxon>Bacillati</taxon>
        <taxon>Bacillota</taxon>
        <taxon>Bacilli</taxon>
        <taxon>Bacillales</taxon>
        <taxon>Bacillaceae</taxon>
        <taxon>Robertmurraya</taxon>
    </lineage>
</organism>
<dbReference type="OrthoDB" id="2475704at2"/>
<evidence type="ECO:0000313" key="1">
    <source>
        <dbReference type="EMBL" id="GIN60681.1"/>
    </source>
</evidence>